<feature type="transmembrane region" description="Helical" evidence="5">
    <location>
        <begin position="168"/>
        <end position="187"/>
    </location>
</feature>
<protein>
    <submittedName>
        <fullName evidence="8">Sodium:calcium antiporter</fullName>
    </submittedName>
</protein>
<dbReference type="EMBL" id="LBBT01000235">
    <property type="protein sequence ID" value="KKY00924.1"/>
    <property type="molecule type" value="Genomic_DNA"/>
</dbReference>
<evidence type="ECO:0000259" key="6">
    <source>
        <dbReference type="Pfam" id="PF01699"/>
    </source>
</evidence>
<evidence type="ECO:0000256" key="5">
    <source>
        <dbReference type="SAM" id="Phobius"/>
    </source>
</evidence>
<dbReference type="NCBIfam" id="TIGR00367">
    <property type="entry name" value="calcium/sodium antiporter"/>
    <property type="match status" value="1"/>
</dbReference>
<feature type="transmembrane region" description="Helical" evidence="5">
    <location>
        <begin position="241"/>
        <end position="259"/>
    </location>
</feature>
<comment type="caution">
    <text evidence="8">The sequence shown here is derived from an EMBL/GenBank/DDBJ whole genome shotgun (WGS) entry which is preliminary data.</text>
</comment>
<dbReference type="Gene3D" id="1.20.1420.30">
    <property type="entry name" value="NCX, central ion-binding region"/>
    <property type="match status" value="1"/>
</dbReference>
<dbReference type="GO" id="GO:0005262">
    <property type="term" value="F:calcium channel activity"/>
    <property type="evidence" value="ECO:0007669"/>
    <property type="project" value="TreeGrafter"/>
</dbReference>
<dbReference type="PANTHER" id="PTHR10846">
    <property type="entry name" value="SODIUM/POTASSIUM/CALCIUM EXCHANGER"/>
    <property type="match status" value="1"/>
</dbReference>
<evidence type="ECO:0000256" key="2">
    <source>
        <dbReference type="ARBA" id="ARBA00022692"/>
    </source>
</evidence>
<dbReference type="GO" id="GO:0006874">
    <property type="term" value="P:intracellular calcium ion homeostasis"/>
    <property type="evidence" value="ECO:0007669"/>
    <property type="project" value="TreeGrafter"/>
</dbReference>
<feature type="transmembrane region" description="Helical" evidence="5">
    <location>
        <begin position="207"/>
        <end position="229"/>
    </location>
</feature>
<feature type="domain" description="Sodium/calcium exchanger membrane region" evidence="6">
    <location>
        <begin position="4"/>
        <end position="142"/>
    </location>
</feature>
<dbReference type="PATRIC" id="fig|1629550.3.peg.1749"/>
<evidence type="ECO:0000256" key="3">
    <source>
        <dbReference type="ARBA" id="ARBA00022989"/>
    </source>
</evidence>
<evidence type="ECO:0000313" key="7">
    <source>
        <dbReference type="EMBL" id="KKY00924.1"/>
    </source>
</evidence>
<keyword evidence="2 5" id="KW-0812">Transmembrane</keyword>
<dbReference type="InterPro" id="IPR004481">
    <property type="entry name" value="K/Na/Ca-exchanger"/>
</dbReference>
<dbReference type="PANTHER" id="PTHR10846:SF8">
    <property type="entry name" value="INNER MEMBRANE PROTEIN YRBG"/>
    <property type="match status" value="1"/>
</dbReference>
<keyword evidence="3 5" id="KW-1133">Transmembrane helix</keyword>
<dbReference type="GO" id="GO:0005886">
    <property type="term" value="C:plasma membrane"/>
    <property type="evidence" value="ECO:0007669"/>
    <property type="project" value="TreeGrafter"/>
</dbReference>
<organism evidence="8 9">
    <name type="scientific">Paraclostridium benzoelyticum</name>
    <dbReference type="NCBI Taxonomy" id="1629550"/>
    <lineage>
        <taxon>Bacteria</taxon>
        <taxon>Bacillati</taxon>
        <taxon>Bacillota</taxon>
        <taxon>Clostridia</taxon>
        <taxon>Peptostreptococcales</taxon>
        <taxon>Peptostreptococcaceae</taxon>
        <taxon>Paraclostridium</taxon>
    </lineage>
</organism>
<proteinExistence type="predicted"/>
<feature type="transmembrane region" description="Helical" evidence="5">
    <location>
        <begin position="271"/>
        <end position="289"/>
    </location>
</feature>
<dbReference type="AlphaFoldDB" id="A0A0M3DJR9"/>
<name>A0A0M3DJR9_9FIRM</name>
<feature type="transmembrane region" description="Helical" evidence="5">
    <location>
        <begin position="296"/>
        <end position="316"/>
    </location>
</feature>
<dbReference type="GO" id="GO:0008273">
    <property type="term" value="F:calcium, potassium:sodium antiporter activity"/>
    <property type="evidence" value="ECO:0007669"/>
    <property type="project" value="TreeGrafter"/>
</dbReference>
<evidence type="ECO:0000313" key="8">
    <source>
        <dbReference type="EMBL" id="KKY01617.1"/>
    </source>
</evidence>
<gene>
    <name evidence="8" type="ORF">VN21_07795</name>
    <name evidence="7" type="ORF">VN21_11450</name>
</gene>
<dbReference type="EMBL" id="LBBT01000168">
    <property type="protein sequence ID" value="KKY01617.1"/>
    <property type="molecule type" value="Genomic_DNA"/>
</dbReference>
<evidence type="ECO:0000256" key="4">
    <source>
        <dbReference type="ARBA" id="ARBA00023136"/>
    </source>
</evidence>
<feature type="transmembrane region" description="Helical" evidence="5">
    <location>
        <begin position="73"/>
        <end position="94"/>
    </location>
</feature>
<comment type="subcellular location">
    <subcellularLocation>
        <location evidence="1">Membrane</location>
        <topology evidence="1">Multi-pass membrane protein</topology>
    </subcellularLocation>
</comment>
<dbReference type="Proteomes" id="UP000034407">
    <property type="component" value="Unassembled WGS sequence"/>
</dbReference>
<dbReference type="Pfam" id="PF01699">
    <property type="entry name" value="Na_Ca_ex"/>
    <property type="match status" value="2"/>
</dbReference>
<evidence type="ECO:0000256" key="1">
    <source>
        <dbReference type="ARBA" id="ARBA00004141"/>
    </source>
</evidence>
<dbReference type="OrthoDB" id="9794225at2"/>
<dbReference type="InterPro" id="IPR044880">
    <property type="entry name" value="NCX_ion-bd_dom_sf"/>
</dbReference>
<dbReference type="InterPro" id="IPR004837">
    <property type="entry name" value="NaCa_Exmemb"/>
</dbReference>
<evidence type="ECO:0000313" key="9">
    <source>
        <dbReference type="Proteomes" id="UP000034407"/>
    </source>
</evidence>
<keyword evidence="4 5" id="KW-0472">Membrane</keyword>
<accession>A0A0M3DJR9</accession>
<dbReference type="RefSeq" id="WP_046822747.1">
    <property type="nucleotide sequence ID" value="NZ_LBBT01000168.1"/>
</dbReference>
<keyword evidence="9" id="KW-1185">Reference proteome</keyword>
<sequence>MIFIIGLFIIGFILITKGADIFIDSTISVGKKTNIPEIVLGATIVSLATTFPELTVSLCASIKGHTTMSLGNAIGSIICNTGLALGLVAIIRPFKVDKKVFNSKATLLIISIIILIVLGLDKVIDRKDAMALMGMLIIYMINNYKSIPKTKMRLVSDASARKDVKSINMLKIGFLFIVGIIMMIIGSRLLVDNGIIIAEYIGVPQGVISLTVIALGTSLPELVSCLTAIKKKHNAISVGNILGANILNIVSVISISSFINDTPILKQTSIIDFPFMIVLVLILTVPTIIKEKIYRLQGVLMLLTYLLYLFVIYFTYIK</sequence>
<reference evidence="8 9" key="1">
    <citation type="submission" date="2015-04" db="EMBL/GenBank/DDBJ databases">
        <title>Microcin producing Clostridium sp. JC272T.</title>
        <authorList>
            <person name="Jyothsna T."/>
            <person name="Sasikala C."/>
            <person name="Ramana C."/>
        </authorList>
    </citation>
    <scope>NUCLEOTIDE SEQUENCE [LARGE SCALE GENOMIC DNA]</scope>
    <source>
        <strain evidence="8 9">JC272</strain>
    </source>
</reference>
<feature type="transmembrane region" description="Helical" evidence="5">
    <location>
        <begin position="106"/>
        <end position="124"/>
    </location>
</feature>
<feature type="domain" description="Sodium/calcium exchanger membrane region" evidence="6">
    <location>
        <begin position="174"/>
        <end position="313"/>
    </location>
</feature>